<evidence type="ECO:0000256" key="5">
    <source>
        <dbReference type="ARBA" id="ARBA00022989"/>
    </source>
</evidence>
<evidence type="ECO:0000256" key="2">
    <source>
        <dbReference type="ARBA" id="ARBA00006679"/>
    </source>
</evidence>
<accession>A0ABX0UA68</accession>
<feature type="transmembrane region" description="Helical" evidence="7">
    <location>
        <begin position="12"/>
        <end position="31"/>
    </location>
</feature>
<protein>
    <submittedName>
        <fullName evidence="8">Oxidoreductase</fullName>
    </submittedName>
</protein>
<organism evidence="8 9">
    <name type="scientific">Wenyingzhuangia heitensis</name>
    <dbReference type="NCBI Taxonomy" id="1487859"/>
    <lineage>
        <taxon>Bacteria</taxon>
        <taxon>Pseudomonadati</taxon>
        <taxon>Bacteroidota</taxon>
        <taxon>Flavobacteriia</taxon>
        <taxon>Flavobacteriales</taxon>
        <taxon>Flavobacteriaceae</taxon>
        <taxon>Wenyingzhuangia</taxon>
    </lineage>
</organism>
<evidence type="ECO:0000313" key="8">
    <source>
        <dbReference type="EMBL" id="NIJ45264.1"/>
    </source>
</evidence>
<name>A0ABX0UA68_9FLAO</name>
<comment type="caution">
    <text evidence="8">The sequence shown here is derived from an EMBL/GenBank/DDBJ whole genome shotgun (WGS) entry which is preliminary data.</text>
</comment>
<reference evidence="8 9" key="1">
    <citation type="submission" date="2020-03" db="EMBL/GenBank/DDBJ databases">
        <title>Genomic Encyclopedia of Type Strains, Phase IV (KMG-IV): sequencing the most valuable type-strain genomes for metagenomic binning, comparative biology and taxonomic classification.</title>
        <authorList>
            <person name="Goeker M."/>
        </authorList>
    </citation>
    <scope>NUCLEOTIDE SEQUENCE [LARGE SCALE GENOMIC DNA]</scope>
    <source>
        <strain evidence="8 9">DSM 101599</strain>
    </source>
</reference>
<dbReference type="PANTHER" id="PTHR33452">
    <property type="entry name" value="OXIDOREDUCTASE CATD-RELATED"/>
    <property type="match status" value="1"/>
</dbReference>
<dbReference type="InterPro" id="IPR032808">
    <property type="entry name" value="DoxX"/>
</dbReference>
<evidence type="ECO:0000256" key="7">
    <source>
        <dbReference type="SAM" id="Phobius"/>
    </source>
</evidence>
<feature type="transmembrane region" description="Helical" evidence="7">
    <location>
        <begin position="51"/>
        <end position="75"/>
    </location>
</feature>
<evidence type="ECO:0000256" key="1">
    <source>
        <dbReference type="ARBA" id="ARBA00004651"/>
    </source>
</evidence>
<feature type="transmembrane region" description="Helical" evidence="7">
    <location>
        <begin position="82"/>
        <end position="99"/>
    </location>
</feature>
<comment type="similarity">
    <text evidence="2">Belongs to the DoxX family.</text>
</comment>
<dbReference type="Proteomes" id="UP000745859">
    <property type="component" value="Unassembled WGS sequence"/>
</dbReference>
<keyword evidence="6 7" id="KW-0472">Membrane</keyword>
<proteinExistence type="inferred from homology"/>
<keyword evidence="5 7" id="KW-1133">Transmembrane helix</keyword>
<keyword evidence="9" id="KW-1185">Reference proteome</keyword>
<dbReference type="PANTHER" id="PTHR33452:SF1">
    <property type="entry name" value="INNER MEMBRANE PROTEIN YPHA-RELATED"/>
    <property type="match status" value="1"/>
</dbReference>
<evidence type="ECO:0000256" key="6">
    <source>
        <dbReference type="ARBA" id="ARBA00023136"/>
    </source>
</evidence>
<comment type="subcellular location">
    <subcellularLocation>
        <location evidence="1">Cell membrane</location>
        <topology evidence="1">Multi-pass membrane protein</topology>
    </subcellularLocation>
</comment>
<dbReference type="EMBL" id="JAASQL010000001">
    <property type="protein sequence ID" value="NIJ45264.1"/>
    <property type="molecule type" value="Genomic_DNA"/>
</dbReference>
<keyword evidence="3" id="KW-1003">Cell membrane</keyword>
<dbReference type="InterPro" id="IPR051907">
    <property type="entry name" value="DoxX-like_oxidoreductase"/>
</dbReference>
<feature type="transmembrane region" description="Helical" evidence="7">
    <location>
        <begin position="111"/>
        <end position="130"/>
    </location>
</feature>
<evidence type="ECO:0000256" key="4">
    <source>
        <dbReference type="ARBA" id="ARBA00022692"/>
    </source>
</evidence>
<sequence>MKKQLLSNKSWGSNFAVLILRVTFGATMLLGHGLGKWSNLFSGKEIKFFDFFGIGATASLGLAVFAEVICSVLLILGLLTRLALIPLLVTMSVALFMVHSTDAFGVQEKSILYLAVYVVLFINGAGKYSMDALLKR</sequence>
<gene>
    <name evidence="8" type="ORF">FHR24_001703</name>
</gene>
<keyword evidence="4 7" id="KW-0812">Transmembrane</keyword>
<evidence type="ECO:0000256" key="3">
    <source>
        <dbReference type="ARBA" id="ARBA00022475"/>
    </source>
</evidence>
<dbReference type="Pfam" id="PF07681">
    <property type="entry name" value="DoxX"/>
    <property type="match status" value="1"/>
</dbReference>
<evidence type="ECO:0000313" key="9">
    <source>
        <dbReference type="Proteomes" id="UP000745859"/>
    </source>
</evidence>
<dbReference type="RefSeq" id="WP_167186773.1">
    <property type="nucleotide sequence ID" value="NZ_JAASQL010000001.1"/>
</dbReference>